<dbReference type="Proteomes" id="UP000438983">
    <property type="component" value="Chromosome"/>
</dbReference>
<accession>A0A6I6LLT9</accession>
<evidence type="ECO:0000256" key="1">
    <source>
        <dbReference type="SAM" id="Coils"/>
    </source>
</evidence>
<keyword evidence="1" id="KW-0175">Coiled coil</keyword>
<dbReference type="EMBL" id="CP046903">
    <property type="protein sequence ID" value="QGZ32924.1"/>
    <property type="molecule type" value="Genomic_DNA"/>
</dbReference>
<name>A0A6I6LLT9_STUST</name>
<geneLocation type="plasmid" evidence="3">
    <name>p1_PM101005</name>
</geneLocation>
<dbReference type="RefSeq" id="WP_082041292.1">
    <property type="nucleotide sequence ID" value="NZ_CP046902.1"/>
</dbReference>
<sequence>MPKIISDKNERQIAQLVRNWPTDHSLNWNSICLGAQEILGWGAPPTRQALNKKLLIKSAYKAKKGQLKSVETKLDGMSKPRSTLDAMKKISRLQAENDALKAQLSTMAELANRLIYNASIAGLSRERLMTPLPTVHEPKKKLKPRK</sequence>
<evidence type="ECO:0000313" key="3">
    <source>
        <dbReference type="EMBL" id="QGZ32924.1"/>
    </source>
</evidence>
<gene>
    <name evidence="2" type="ORF">GQA94_16390</name>
    <name evidence="3" type="ORF">GQA94_22635</name>
</gene>
<reference evidence="2 4" key="1">
    <citation type="submission" date="2019-12" db="EMBL/GenBank/DDBJ databases">
        <title>Complete genome sequence of Pseudomonas stutzeri.</title>
        <authorList>
            <person name="Lim S.R."/>
            <person name="Kim J.H."/>
        </authorList>
    </citation>
    <scope>NUCLEOTIDE SEQUENCE [LARGE SCALE GENOMIC DNA]</scope>
    <source>
        <strain evidence="2 4">PM101005</strain>
        <plasmid evidence="3">p1_PM101005</plasmid>
        <plasmid evidence="4">p1_pm101005</plasmid>
    </source>
</reference>
<evidence type="ECO:0000313" key="2">
    <source>
        <dbReference type="EMBL" id="QGZ31564.1"/>
    </source>
</evidence>
<dbReference type="Proteomes" id="UP000438983">
    <property type="component" value="Plasmid p1_PM101005"/>
</dbReference>
<dbReference type="AlphaFoldDB" id="A0A6I6LLT9"/>
<proteinExistence type="predicted"/>
<feature type="coiled-coil region" evidence="1">
    <location>
        <begin position="83"/>
        <end position="110"/>
    </location>
</feature>
<evidence type="ECO:0000313" key="4">
    <source>
        <dbReference type="Proteomes" id="UP000438983"/>
    </source>
</evidence>
<organism evidence="2 4">
    <name type="scientific">Stutzerimonas stutzeri</name>
    <name type="common">Pseudomonas stutzeri</name>
    <dbReference type="NCBI Taxonomy" id="316"/>
    <lineage>
        <taxon>Bacteria</taxon>
        <taxon>Pseudomonadati</taxon>
        <taxon>Pseudomonadota</taxon>
        <taxon>Gammaproteobacteria</taxon>
        <taxon>Pseudomonadales</taxon>
        <taxon>Pseudomonadaceae</taxon>
        <taxon>Stutzerimonas</taxon>
    </lineage>
</organism>
<keyword evidence="3" id="KW-0614">Plasmid</keyword>
<protein>
    <submittedName>
        <fullName evidence="2">Uncharacterized protein</fullName>
    </submittedName>
</protein>
<dbReference type="OrthoDB" id="8702396at2"/>
<geneLocation type="plasmid" evidence="4">
    <name>p1_pm101005</name>
</geneLocation>
<dbReference type="EMBL" id="CP046902">
    <property type="protein sequence ID" value="QGZ31564.1"/>
    <property type="molecule type" value="Genomic_DNA"/>
</dbReference>